<name>A0A0L0VM84_9BASI</name>
<dbReference type="EMBL" id="AJIL01000040">
    <property type="protein sequence ID" value="KNF00115.1"/>
    <property type="molecule type" value="Genomic_DNA"/>
</dbReference>
<dbReference type="GO" id="GO:0005524">
    <property type="term" value="F:ATP binding"/>
    <property type="evidence" value="ECO:0007669"/>
    <property type="project" value="InterPro"/>
</dbReference>
<accession>A0A0L0VM84</accession>
<organism evidence="2 3">
    <name type="scientific">Puccinia striiformis f. sp. tritici PST-78</name>
    <dbReference type="NCBI Taxonomy" id="1165861"/>
    <lineage>
        <taxon>Eukaryota</taxon>
        <taxon>Fungi</taxon>
        <taxon>Dikarya</taxon>
        <taxon>Basidiomycota</taxon>
        <taxon>Pucciniomycotina</taxon>
        <taxon>Pucciniomycetes</taxon>
        <taxon>Pucciniales</taxon>
        <taxon>Pucciniaceae</taxon>
        <taxon>Puccinia</taxon>
    </lineage>
</organism>
<dbReference type="STRING" id="1165861.A0A0L0VM84"/>
<proteinExistence type="predicted"/>
<evidence type="ECO:0000313" key="3">
    <source>
        <dbReference type="Proteomes" id="UP000054564"/>
    </source>
</evidence>
<keyword evidence="3" id="KW-1185">Reference proteome</keyword>
<dbReference type="InterPro" id="IPR050747">
    <property type="entry name" value="Mitochondrial_chaperone_BCS1"/>
</dbReference>
<dbReference type="InterPro" id="IPR003959">
    <property type="entry name" value="ATPase_AAA_core"/>
</dbReference>
<gene>
    <name evidence="2" type="ORF">PSTG_06736</name>
</gene>
<dbReference type="PANTHER" id="PTHR23070">
    <property type="entry name" value="BCS1 AAA-TYPE ATPASE"/>
    <property type="match status" value="1"/>
</dbReference>
<protein>
    <recommendedName>
        <fullName evidence="1">ATPase AAA-type core domain-containing protein</fullName>
    </recommendedName>
</protein>
<sequence length="126" mass="14026">MKINITFSGLLNVIDGVTPTTSQRLIFMTTNHLEKLDRALIPPGRIDLSLQIGNATLHQTLELFQKFYEDPKLIIEMEFTGSLHSFTGRMMGLVSGSWVLVVYVDMVQGYLIDLQAGSFSGISGFK</sequence>
<dbReference type="AlphaFoldDB" id="A0A0L0VM84"/>
<dbReference type="SUPFAM" id="SSF52540">
    <property type="entry name" value="P-loop containing nucleoside triphosphate hydrolases"/>
    <property type="match status" value="1"/>
</dbReference>
<comment type="caution">
    <text evidence="2">The sequence shown here is derived from an EMBL/GenBank/DDBJ whole genome shotgun (WGS) entry which is preliminary data.</text>
</comment>
<feature type="domain" description="ATPase AAA-type core" evidence="1">
    <location>
        <begin position="7"/>
        <end position="53"/>
    </location>
</feature>
<evidence type="ECO:0000259" key="1">
    <source>
        <dbReference type="Pfam" id="PF00004"/>
    </source>
</evidence>
<evidence type="ECO:0000313" key="2">
    <source>
        <dbReference type="EMBL" id="KNF00115.1"/>
    </source>
</evidence>
<dbReference type="OrthoDB" id="10251412at2759"/>
<dbReference type="Pfam" id="PF00004">
    <property type="entry name" value="AAA"/>
    <property type="match status" value="1"/>
</dbReference>
<dbReference type="Proteomes" id="UP000054564">
    <property type="component" value="Unassembled WGS sequence"/>
</dbReference>
<dbReference type="GO" id="GO:0016887">
    <property type="term" value="F:ATP hydrolysis activity"/>
    <property type="evidence" value="ECO:0007669"/>
    <property type="project" value="InterPro"/>
</dbReference>
<dbReference type="InterPro" id="IPR027417">
    <property type="entry name" value="P-loop_NTPase"/>
</dbReference>
<dbReference type="Gene3D" id="3.40.50.300">
    <property type="entry name" value="P-loop containing nucleotide triphosphate hydrolases"/>
    <property type="match status" value="1"/>
</dbReference>
<reference evidence="3" key="1">
    <citation type="submission" date="2014-03" db="EMBL/GenBank/DDBJ databases">
        <title>The Genome Sequence of Puccinia striiformis f. sp. tritici PST-78.</title>
        <authorList>
            <consortium name="The Broad Institute Genome Sequencing Platform"/>
            <person name="Cuomo C."/>
            <person name="Hulbert S."/>
            <person name="Chen X."/>
            <person name="Walker B."/>
            <person name="Young S.K."/>
            <person name="Zeng Q."/>
            <person name="Gargeya S."/>
            <person name="Fitzgerald M."/>
            <person name="Haas B."/>
            <person name="Abouelleil A."/>
            <person name="Alvarado L."/>
            <person name="Arachchi H.M."/>
            <person name="Berlin A.M."/>
            <person name="Chapman S.B."/>
            <person name="Goldberg J."/>
            <person name="Griggs A."/>
            <person name="Gujja S."/>
            <person name="Hansen M."/>
            <person name="Howarth C."/>
            <person name="Imamovic A."/>
            <person name="Larimer J."/>
            <person name="McCowan C."/>
            <person name="Montmayeur A."/>
            <person name="Murphy C."/>
            <person name="Neiman D."/>
            <person name="Pearson M."/>
            <person name="Priest M."/>
            <person name="Roberts A."/>
            <person name="Saif S."/>
            <person name="Shea T."/>
            <person name="Sisk P."/>
            <person name="Sykes S."/>
            <person name="Wortman J."/>
            <person name="Nusbaum C."/>
            <person name="Birren B."/>
        </authorList>
    </citation>
    <scope>NUCLEOTIDE SEQUENCE [LARGE SCALE GENOMIC DNA]</scope>
    <source>
        <strain evidence="3">race PST-78</strain>
    </source>
</reference>